<reference evidence="2" key="1">
    <citation type="submission" date="2022-08" db="EMBL/GenBank/DDBJ databases">
        <authorList>
            <consortium name="DOE Joint Genome Institute"/>
            <person name="Min B."/>
            <person name="Sierra-Patev S."/>
            <person name="Naranjo-Ortiz M."/>
            <person name="Looney B."/>
            <person name="Konkel Z."/>
            <person name="Slot J.C."/>
            <person name="Sakamoto Y."/>
            <person name="Steenwyk J.L."/>
            <person name="Rokas A."/>
            <person name="Carro J."/>
            <person name="Camarero S."/>
            <person name="Ferreira P."/>
            <person name="Molpeceres G."/>
            <person name="Ruiz-duenas F.J."/>
            <person name="Serrano A."/>
            <person name="Henrissat B."/>
            <person name="Drula E."/>
            <person name="Hughes K.W."/>
            <person name="Mata J.L."/>
            <person name="Ishikawa N.K."/>
            <person name="Vargas-Isla R."/>
            <person name="Ushijima S."/>
            <person name="Smith C.A."/>
            <person name="Ahrendt S."/>
            <person name="Andreopoulos W."/>
            <person name="He G."/>
            <person name="LaButti K."/>
            <person name="Lipzen A."/>
            <person name="Ng V."/>
            <person name="Riley R."/>
            <person name="Sandor L."/>
            <person name="Barry K."/>
            <person name="Martinez A.T."/>
            <person name="Xiao Y."/>
            <person name="Gibbons J.G."/>
            <person name="Terashima K."/>
            <person name="Hibbett D.S."/>
            <person name="Grigoriev I.V."/>
        </authorList>
    </citation>
    <scope>NUCLEOTIDE SEQUENCE</scope>
    <source>
        <strain evidence="2">ET3784</strain>
    </source>
</reference>
<feature type="signal peptide" evidence="1">
    <location>
        <begin position="1"/>
        <end position="29"/>
    </location>
</feature>
<reference evidence="2" key="2">
    <citation type="journal article" date="2023" name="Proc. Natl. Acad. Sci. U.S.A.">
        <title>A global phylogenomic analysis of the shiitake genus Lentinula.</title>
        <authorList>
            <person name="Sierra-Patev S."/>
            <person name="Min B."/>
            <person name="Naranjo-Ortiz M."/>
            <person name="Looney B."/>
            <person name="Konkel Z."/>
            <person name="Slot J.C."/>
            <person name="Sakamoto Y."/>
            <person name="Steenwyk J.L."/>
            <person name="Rokas A."/>
            <person name="Carro J."/>
            <person name="Camarero S."/>
            <person name="Ferreira P."/>
            <person name="Molpeceres G."/>
            <person name="Ruiz-Duenas F.J."/>
            <person name="Serrano A."/>
            <person name="Henrissat B."/>
            <person name="Drula E."/>
            <person name="Hughes K.W."/>
            <person name="Mata J.L."/>
            <person name="Ishikawa N.K."/>
            <person name="Vargas-Isla R."/>
            <person name="Ushijima S."/>
            <person name="Smith C.A."/>
            <person name="Donoghue J."/>
            <person name="Ahrendt S."/>
            <person name="Andreopoulos W."/>
            <person name="He G."/>
            <person name="LaButti K."/>
            <person name="Lipzen A."/>
            <person name="Ng V."/>
            <person name="Riley R."/>
            <person name="Sandor L."/>
            <person name="Barry K."/>
            <person name="Martinez A.T."/>
            <person name="Xiao Y."/>
            <person name="Gibbons J.G."/>
            <person name="Terashima K."/>
            <person name="Grigoriev I.V."/>
            <person name="Hibbett D."/>
        </authorList>
    </citation>
    <scope>NUCLEOTIDE SEQUENCE</scope>
    <source>
        <strain evidence="2">ET3784</strain>
    </source>
</reference>
<feature type="chain" id="PRO_5041282774" evidence="1">
    <location>
        <begin position="30"/>
        <end position="228"/>
    </location>
</feature>
<protein>
    <submittedName>
        <fullName evidence="2">Uncharacterized protein</fullName>
    </submittedName>
</protein>
<dbReference type="Proteomes" id="UP001176059">
    <property type="component" value="Unassembled WGS sequence"/>
</dbReference>
<evidence type="ECO:0000313" key="2">
    <source>
        <dbReference type="EMBL" id="KAJ3734052.1"/>
    </source>
</evidence>
<keyword evidence="3" id="KW-1185">Reference proteome</keyword>
<dbReference type="AlphaFoldDB" id="A0AA38JL82"/>
<evidence type="ECO:0000256" key="1">
    <source>
        <dbReference type="SAM" id="SignalP"/>
    </source>
</evidence>
<sequence length="228" mass="25983">MRPFSSITNLFSAVLPFLLLDVLDYKANASIMRSLSETATSSSASQLNGRGQPLVPRMTIGYAYWHEAQCQDYDIKALWDLSRAYVVLSPVPKYDAEVYANVQDGSCEVRNMSGTVSKLVIYLSPQCIFEADKDQVLDSKMQYAFPPRGKTLESSTITFLRHRYRIPGMVLKRGNTKNLNIRLELRAVEIIEWNKWPITDWPLGDDSKNKTIDAFKSEWEARNPNPVH</sequence>
<dbReference type="EMBL" id="JANVFO010000015">
    <property type="protein sequence ID" value="KAJ3734052.1"/>
    <property type="molecule type" value="Genomic_DNA"/>
</dbReference>
<proteinExistence type="predicted"/>
<evidence type="ECO:0000313" key="3">
    <source>
        <dbReference type="Proteomes" id="UP001176059"/>
    </source>
</evidence>
<organism evidence="2 3">
    <name type="scientific">Lentinula guzmanii</name>
    <dbReference type="NCBI Taxonomy" id="2804957"/>
    <lineage>
        <taxon>Eukaryota</taxon>
        <taxon>Fungi</taxon>
        <taxon>Dikarya</taxon>
        <taxon>Basidiomycota</taxon>
        <taxon>Agaricomycotina</taxon>
        <taxon>Agaricomycetes</taxon>
        <taxon>Agaricomycetidae</taxon>
        <taxon>Agaricales</taxon>
        <taxon>Marasmiineae</taxon>
        <taxon>Omphalotaceae</taxon>
        <taxon>Lentinula</taxon>
    </lineage>
</organism>
<accession>A0AA38JL82</accession>
<comment type="caution">
    <text evidence="2">The sequence shown here is derived from an EMBL/GenBank/DDBJ whole genome shotgun (WGS) entry which is preliminary data.</text>
</comment>
<keyword evidence="1" id="KW-0732">Signal</keyword>
<name>A0AA38JL82_9AGAR</name>
<gene>
    <name evidence="2" type="ORF">DFJ43DRAFT_181094</name>
</gene>